<dbReference type="InterPro" id="IPR016187">
    <property type="entry name" value="CTDL_fold"/>
</dbReference>
<dbReference type="InterPro" id="IPR051043">
    <property type="entry name" value="Sulfatase_Mod_Factor_Kinase"/>
</dbReference>
<dbReference type="STRING" id="261392.SAMN02745149_01438"/>
<protein>
    <submittedName>
        <fullName evidence="2">Formylglycine-generating enzyme, required for sulfatase activity, contains SUMF1/FGE domain</fullName>
    </submittedName>
</protein>
<dbReference type="AlphaFoldDB" id="A0A1T4L3P6"/>
<dbReference type="Pfam" id="PF03781">
    <property type="entry name" value="FGE-sulfatase"/>
    <property type="match status" value="1"/>
</dbReference>
<dbReference type="GeneID" id="78316734"/>
<evidence type="ECO:0000313" key="2">
    <source>
        <dbReference type="EMBL" id="SJZ49273.1"/>
    </source>
</evidence>
<proteinExistence type="predicted"/>
<sequence length="310" mass="34406">MPTCIKCGSQIQGTNVCPVCKTPVTQITKCSNCSAEFSQTFNFCPICGTPLARKEQPELVKSSQVEMKMIAIRGGEFIMGDSTTGTQKVHIASFSMSNIPVPQYLYRKITGTNPSKIQDALHPVENVSWYDAIIFCNMLSEVYGRSPCYKVGSITDLSKIQQGSTLWKNVTCNFALNGFRLPTEAEWEFAARGGTLHEPYKYAGSNSIDEVAWYGENSNISTHQVCQKKPNALGLYDMCGNVEEWCWDFYEEYGLAELRNPCGPNEGTLRIKRGGSWLDDDIQCTATFRSRSAPNGKGSNLGFRICFCGM</sequence>
<evidence type="ECO:0000313" key="3">
    <source>
        <dbReference type="Proteomes" id="UP000190423"/>
    </source>
</evidence>
<dbReference type="GO" id="GO:0120147">
    <property type="term" value="F:formylglycine-generating oxidase activity"/>
    <property type="evidence" value="ECO:0007669"/>
    <property type="project" value="TreeGrafter"/>
</dbReference>
<dbReference type="InterPro" id="IPR005532">
    <property type="entry name" value="SUMF_dom"/>
</dbReference>
<dbReference type="RefSeq" id="WP_078933350.1">
    <property type="nucleotide sequence ID" value="NZ_FUWG01000010.1"/>
</dbReference>
<feature type="domain" description="Sulfatase-modifying factor enzyme-like" evidence="1">
    <location>
        <begin position="68"/>
        <end position="305"/>
    </location>
</feature>
<dbReference type="PANTHER" id="PTHR23150">
    <property type="entry name" value="SULFATASE MODIFYING FACTOR 1, 2"/>
    <property type="match status" value="1"/>
</dbReference>
<dbReference type="OrthoDB" id="9812707at2"/>
<dbReference type="SUPFAM" id="SSF56436">
    <property type="entry name" value="C-type lectin-like"/>
    <property type="match status" value="1"/>
</dbReference>
<organism evidence="2 3">
    <name type="scientific">Treponema porcinum</name>
    <dbReference type="NCBI Taxonomy" id="261392"/>
    <lineage>
        <taxon>Bacteria</taxon>
        <taxon>Pseudomonadati</taxon>
        <taxon>Spirochaetota</taxon>
        <taxon>Spirochaetia</taxon>
        <taxon>Spirochaetales</taxon>
        <taxon>Treponemataceae</taxon>
        <taxon>Treponema</taxon>
    </lineage>
</organism>
<reference evidence="2 3" key="1">
    <citation type="submission" date="2017-02" db="EMBL/GenBank/DDBJ databases">
        <authorList>
            <person name="Peterson S.W."/>
        </authorList>
    </citation>
    <scope>NUCLEOTIDE SEQUENCE [LARGE SCALE GENOMIC DNA]</scope>
    <source>
        <strain evidence="2 3">ATCC BAA-908</strain>
    </source>
</reference>
<dbReference type="Gene3D" id="3.90.1580.10">
    <property type="entry name" value="paralog of FGE (formylglycine-generating enzyme)"/>
    <property type="match status" value="1"/>
</dbReference>
<dbReference type="Proteomes" id="UP000190423">
    <property type="component" value="Unassembled WGS sequence"/>
</dbReference>
<keyword evidence="3" id="KW-1185">Reference proteome</keyword>
<dbReference type="InterPro" id="IPR042095">
    <property type="entry name" value="SUMF_sf"/>
</dbReference>
<dbReference type="PANTHER" id="PTHR23150:SF19">
    <property type="entry name" value="FORMYLGLYCINE-GENERATING ENZYME"/>
    <property type="match status" value="1"/>
</dbReference>
<accession>A0A1T4L3P6</accession>
<name>A0A1T4L3P6_TREPO</name>
<evidence type="ECO:0000259" key="1">
    <source>
        <dbReference type="Pfam" id="PF03781"/>
    </source>
</evidence>
<gene>
    <name evidence="2" type="ORF">SAMN02745149_01438</name>
</gene>
<dbReference type="EMBL" id="FUWG01000010">
    <property type="protein sequence ID" value="SJZ49273.1"/>
    <property type="molecule type" value="Genomic_DNA"/>
</dbReference>